<proteinExistence type="predicted"/>
<gene>
    <name evidence="1" type="ORF">Sjap_006297</name>
</gene>
<dbReference type="AlphaFoldDB" id="A0AAP0PKX4"/>
<sequence length="51" mass="6060">MKLLHYLKISQEDFIQRYASWFLLCKRDEGTSNLGTTTDVRRLNLHASYEP</sequence>
<protein>
    <submittedName>
        <fullName evidence="1">Uncharacterized protein</fullName>
    </submittedName>
</protein>
<dbReference type="EMBL" id="JBBNAE010000002">
    <property type="protein sequence ID" value="KAK9146394.1"/>
    <property type="molecule type" value="Genomic_DNA"/>
</dbReference>
<evidence type="ECO:0000313" key="1">
    <source>
        <dbReference type="EMBL" id="KAK9146394.1"/>
    </source>
</evidence>
<name>A0AAP0PKX4_9MAGN</name>
<comment type="caution">
    <text evidence="1">The sequence shown here is derived from an EMBL/GenBank/DDBJ whole genome shotgun (WGS) entry which is preliminary data.</text>
</comment>
<evidence type="ECO:0000313" key="2">
    <source>
        <dbReference type="Proteomes" id="UP001417504"/>
    </source>
</evidence>
<keyword evidence="2" id="KW-1185">Reference proteome</keyword>
<reference evidence="1 2" key="1">
    <citation type="submission" date="2024-01" db="EMBL/GenBank/DDBJ databases">
        <title>Genome assemblies of Stephania.</title>
        <authorList>
            <person name="Yang L."/>
        </authorList>
    </citation>
    <scope>NUCLEOTIDE SEQUENCE [LARGE SCALE GENOMIC DNA]</scope>
    <source>
        <strain evidence="1">QJT</strain>
        <tissue evidence="1">Leaf</tissue>
    </source>
</reference>
<dbReference type="Proteomes" id="UP001417504">
    <property type="component" value="Unassembled WGS sequence"/>
</dbReference>
<accession>A0AAP0PKX4</accession>
<organism evidence="1 2">
    <name type="scientific">Stephania japonica</name>
    <dbReference type="NCBI Taxonomy" id="461633"/>
    <lineage>
        <taxon>Eukaryota</taxon>
        <taxon>Viridiplantae</taxon>
        <taxon>Streptophyta</taxon>
        <taxon>Embryophyta</taxon>
        <taxon>Tracheophyta</taxon>
        <taxon>Spermatophyta</taxon>
        <taxon>Magnoliopsida</taxon>
        <taxon>Ranunculales</taxon>
        <taxon>Menispermaceae</taxon>
        <taxon>Menispermoideae</taxon>
        <taxon>Cissampelideae</taxon>
        <taxon>Stephania</taxon>
    </lineage>
</organism>